<organism evidence="1">
    <name type="scientific">Gibberella zeae</name>
    <name type="common">Wheat head blight fungus</name>
    <name type="synonym">Fusarium graminearum</name>
    <dbReference type="NCBI Taxonomy" id="5518"/>
    <lineage>
        <taxon>Eukaryota</taxon>
        <taxon>Fungi</taxon>
        <taxon>Dikarya</taxon>
        <taxon>Ascomycota</taxon>
        <taxon>Pezizomycotina</taxon>
        <taxon>Sordariomycetes</taxon>
        <taxon>Hypocreomycetidae</taxon>
        <taxon>Hypocreales</taxon>
        <taxon>Nectriaceae</taxon>
        <taxon>Fusarium</taxon>
    </lineage>
</organism>
<dbReference type="AlphaFoldDB" id="A0A4E9E7A2"/>
<dbReference type="SUPFAM" id="SSF55486">
    <property type="entry name" value="Metalloproteases ('zincins'), catalytic domain"/>
    <property type="match status" value="1"/>
</dbReference>
<evidence type="ECO:0000313" key="1">
    <source>
        <dbReference type="EMBL" id="VIO54274.1"/>
    </source>
</evidence>
<gene>
    <name evidence="1" type="ORF">FUG_LOCUS114819</name>
</gene>
<protein>
    <submittedName>
        <fullName evidence="1">Uncharacterized protein</fullName>
    </submittedName>
</protein>
<proteinExistence type="predicted"/>
<sequence length="139" mass="15379">MTDTYFCSTQRGEEPTLAALPSSQPNVPSIVAAYQSVIPRWNEANFAAVALNQAASEWNNVNFGVTVHQTTNKNEANLNLIVKKQSHIEGLLAYAFFPGQKPMNIVLMAFGMALPHRMELRTPFYMNSAMYSAFAMSSV</sequence>
<reference evidence="1" key="1">
    <citation type="submission" date="2019-04" db="EMBL/GenBank/DDBJ databases">
        <authorList>
            <person name="Melise S."/>
            <person name="Noan J."/>
            <person name="Okalmin O."/>
        </authorList>
    </citation>
    <scope>NUCLEOTIDE SEQUENCE</scope>
    <source>
        <strain evidence="1">FN9</strain>
    </source>
</reference>
<name>A0A4E9E7A2_GIBZA</name>
<accession>A0A4E9E7A2</accession>
<dbReference type="EMBL" id="CAAKMV010000088">
    <property type="protein sequence ID" value="VIO54274.1"/>
    <property type="molecule type" value="Genomic_DNA"/>
</dbReference>